<evidence type="ECO:0000256" key="6">
    <source>
        <dbReference type="ARBA" id="ARBA00022729"/>
    </source>
</evidence>
<dbReference type="InterPro" id="IPR017853">
    <property type="entry name" value="GH"/>
</dbReference>
<dbReference type="Proteomes" id="UP000037660">
    <property type="component" value="Unassembled WGS sequence"/>
</dbReference>
<evidence type="ECO:0000313" key="17">
    <source>
        <dbReference type="Proteomes" id="UP000037660"/>
    </source>
</evidence>
<dbReference type="OrthoDB" id="9806824at2"/>
<sequence>MIPPRSGLAVLRLALGLLLAAVLSACGGGGGVPYSGVTIRPLPADFTSRKAVAYSPYRTATSEAGLADEVITKAQIRQDLDLLLAAGFRAIRLFDSSDKVARQTLEVIRDDRLNIKVQLGAFVLGSSEAASRAEIARCVALANEFRDTVLAVSVGNETMVSWAFNRIAPPVMADYLRSVRSQITQPVTTDDNYAFWASAPTVITDVIDYAALHTYANLDTWFDPTRWQWKFTQVPEAQRAVAMMDAAIAETRRQYLEARDHLDAKGLSYLPIIVGETGWNAVDVGRQRFRAHPVNQKMYLDRLQAWVAEGRAGGRAPRQVFYFEAFDEPWKQGDDKWGLFNVQRQARYAVQALNADGSPAGTATWTYEPVIAANDADGNGVYTDADATYFVPPTVNPAITASRYTLYSDLPAEAGEFRPTGLRWDAFDGTTAAFPETSAVFGPGDPSRSLEITPQPASYGWGLLRQSPTGATDNLSAFQASGRLSFLVSTTYPGAIEVGISTDTQDRETQEAYLQLAPGRYGYCNTGAWCTVSIPLADFVAVNPKLDLSLVLSRFVIADRYAFTGKPANAGLRERLFIDAVRWTR</sequence>
<dbReference type="PROSITE" id="PS51257">
    <property type="entry name" value="PROKAR_LIPOPROTEIN"/>
    <property type="match status" value="1"/>
</dbReference>
<evidence type="ECO:0000256" key="9">
    <source>
        <dbReference type="ARBA" id="ARBA00023180"/>
    </source>
</evidence>
<dbReference type="GO" id="GO:0000272">
    <property type="term" value="P:polysaccharide catabolic process"/>
    <property type="evidence" value="ECO:0007669"/>
    <property type="project" value="UniProtKB-KW"/>
</dbReference>
<dbReference type="GO" id="GO:0005886">
    <property type="term" value="C:plasma membrane"/>
    <property type="evidence" value="ECO:0007669"/>
    <property type="project" value="UniProtKB-SubCell"/>
</dbReference>
<comment type="caution">
    <text evidence="16">The sequence shown here is derived from an EMBL/GenBank/DDBJ whole genome shotgun (WGS) entry which is preliminary data.</text>
</comment>
<evidence type="ECO:0000256" key="3">
    <source>
        <dbReference type="ARBA" id="ARBA00022475"/>
    </source>
</evidence>
<dbReference type="RefSeq" id="WP_054021207.1">
    <property type="nucleotide sequence ID" value="NZ_BBYR01000044.1"/>
</dbReference>
<evidence type="ECO:0000256" key="13">
    <source>
        <dbReference type="ARBA" id="ARBA00037649"/>
    </source>
</evidence>
<dbReference type="Gene3D" id="3.20.20.80">
    <property type="entry name" value="Glycosidases"/>
    <property type="match status" value="1"/>
</dbReference>
<keyword evidence="12" id="KW-0624">Polysaccharide degradation</keyword>
<dbReference type="PANTHER" id="PTHR16631">
    <property type="entry name" value="GLUCAN 1,3-BETA-GLUCOSIDASE"/>
    <property type="match status" value="1"/>
</dbReference>
<dbReference type="GO" id="GO:0071555">
    <property type="term" value="P:cell wall organization"/>
    <property type="evidence" value="ECO:0007669"/>
    <property type="project" value="UniProtKB-KW"/>
</dbReference>
<evidence type="ECO:0000256" key="7">
    <source>
        <dbReference type="ARBA" id="ARBA00022801"/>
    </source>
</evidence>
<keyword evidence="7" id="KW-0378">Hydrolase</keyword>
<evidence type="ECO:0000256" key="10">
    <source>
        <dbReference type="ARBA" id="ARBA00023277"/>
    </source>
</evidence>
<evidence type="ECO:0000256" key="4">
    <source>
        <dbReference type="ARBA" id="ARBA00022512"/>
    </source>
</evidence>
<proteinExistence type="predicted"/>
<dbReference type="SUPFAM" id="SSF51445">
    <property type="entry name" value="(Trans)glycosidases"/>
    <property type="match status" value="1"/>
</dbReference>
<evidence type="ECO:0000313" key="16">
    <source>
        <dbReference type="EMBL" id="GAP37264.1"/>
    </source>
</evidence>
<organism evidence="16 17">
    <name type="scientific">Piscinibacter sakaiensis</name>
    <name type="common">Ideonella sakaiensis</name>
    <dbReference type="NCBI Taxonomy" id="1547922"/>
    <lineage>
        <taxon>Bacteria</taxon>
        <taxon>Pseudomonadati</taxon>
        <taxon>Pseudomonadota</taxon>
        <taxon>Betaproteobacteria</taxon>
        <taxon>Burkholderiales</taxon>
        <taxon>Sphaerotilaceae</taxon>
        <taxon>Piscinibacter</taxon>
    </lineage>
</organism>
<dbReference type="EMBL" id="BBYR01000044">
    <property type="protein sequence ID" value="GAP37264.1"/>
    <property type="molecule type" value="Genomic_DNA"/>
</dbReference>
<reference evidence="17" key="1">
    <citation type="submission" date="2015-07" db="EMBL/GenBank/DDBJ databases">
        <title>Discovery of a poly(ethylene terephthalate assimilation.</title>
        <authorList>
            <person name="Yoshida S."/>
            <person name="Hiraga K."/>
            <person name="Takehana T."/>
            <person name="Taniguchi I."/>
            <person name="Yamaji H."/>
            <person name="Maeda Y."/>
            <person name="Toyohara K."/>
            <person name="Miyamoto K."/>
            <person name="Kimura Y."/>
            <person name="Oda K."/>
        </authorList>
    </citation>
    <scope>NUCLEOTIDE SEQUENCE [LARGE SCALE GENOMIC DNA]</scope>
    <source>
        <strain evidence="17">NBRC 110686 / TISTR 2288 / 201-F6</strain>
    </source>
</reference>
<dbReference type="GO" id="GO:0004553">
    <property type="term" value="F:hydrolase activity, hydrolyzing O-glycosyl compounds"/>
    <property type="evidence" value="ECO:0007669"/>
    <property type="project" value="InterPro"/>
</dbReference>
<evidence type="ECO:0000256" key="12">
    <source>
        <dbReference type="ARBA" id="ARBA00023326"/>
    </source>
</evidence>
<name>A0A0K8P3Y2_PISS1</name>
<evidence type="ECO:0000256" key="1">
    <source>
        <dbReference type="ARBA" id="ARBA00004191"/>
    </source>
</evidence>
<keyword evidence="9" id="KW-0325">Glycoprotein</keyword>
<gene>
    <name evidence="16" type="ORF">ISF6_3119</name>
</gene>
<evidence type="ECO:0000256" key="2">
    <source>
        <dbReference type="ARBA" id="ARBA00004236"/>
    </source>
</evidence>
<keyword evidence="10" id="KW-0119">Carbohydrate metabolism</keyword>
<evidence type="ECO:0000256" key="5">
    <source>
        <dbReference type="ARBA" id="ARBA00022525"/>
    </source>
</evidence>
<evidence type="ECO:0000256" key="8">
    <source>
        <dbReference type="ARBA" id="ARBA00023136"/>
    </source>
</evidence>
<keyword evidence="5" id="KW-0964">Secreted</keyword>
<dbReference type="InterPro" id="IPR050732">
    <property type="entry name" value="Beta-glucan_modifiers"/>
</dbReference>
<keyword evidence="17" id="KW-1185">Reference proteome</keyword>
<comment type="function">
    <text evidence="13">Glucanases play a role in cell expansion during growth, in cell-cell fusion during mating, and in spore release during sporulation. This enzyme may be involved in beta-glucan degradation. Active on laminarin and lichenan.</text>
</comment>
<keyword evidence="4" id="KW-0134">Cell wall</keyword>
<comment type="subcellular location">
    <subcellularLocation>
        <location evidence="2">Cell membrane</location>
    </subcellularLocation>
    <subcellularLocation>
        <location evidence="1">Secreted</location>
        <location evidence="1">Cell wall</location>
    </subcellularLocation>
</comment>
<dbReference type="Gene3D" id="2.60.120.430">
    <property type="entry name" value="Galactose-binding lectin"/>
    <property type="match status" value="1"/>
</dbReference>
<accession>A0A0K8P3Y2</accession>
<keyword evidence="11" id="KW-0961">Cell wall biogenesis/degradation</keyword>
<dbReference type="InterPro" id="IPR000490">
    <property type="entry name" value="Glyco_hydro_17"/>
</dbReference>
<protein>
    <recommendedName>
        <fullName evidence="15">Endo-1,3-beta-glucanase btgC</fullName>
    </recommendedName>
    <alternativeName>
        <fullName evidence="14">Laminarinase btgC</fullName>
    </alternativeName>
</protein>
<dbReference type="AlphaFoldDB" id="A0A0K8P3Y2"/>
<keyword evidence="8" id="KW-0472">Membrane</keyword>
<dbReference type="PANTHER" id="PTHR16631:SF17">
    <property type="entry name" value="GLUCAN ENDO-1,3-BETA-GLUCOSIDASE BTGC"/>
    <property type="match status" value="1"/>
</dbReference>
<dbReference type="STRING" id="1547922.ISF6_3119"/>
<keyword evidence="6" id="KW-0732">Signal</keyword>
<keyword evidence="3" id="KW-1003">Cell membrane</keyword>
<dbReference type="Pfam" id="PF00332">
    <property type="entry name" value="Glyco_hydro_17"/>
    <property type="match status" value="1"/>
</dbReference>
<evidence type="ECO:0000256" key="15">
    <source>
        <dbReference type="ARBA" id="ARBA00043078"/>
    </source>
</evidence>
<evidence type="ECO:0000256" key="14">
    <source>
        <dbReference type="ARBA" id="ARBA00042373"/>
    </source>
</evidence>
<evidence type="ECO:0000256" key="11">
    <source>
        <dbReference type="ARBA" id="ARBA00023316"/>
    </source>
</evidence>
<reference evidence="16 17" key="2">
    <citation type="journal article" date="2016" name="Science">
        <title>A bacterium that degrades and assimilates poly(ethylene terephthalate).</title>
        <authorList>
            <person name="Yoshida S."/>
            <person name="Hiraga K."/>
            <person name="Takehana T."/>
            <person name="Taniguchi I."/>
            <person name="Yamaji H."/>
            <person name="Maeda Y."/>
            <person name="Toyohara K."/>
            <person name="Miyamoto K."/>
            <person name="Kimura Y."/>
            <person name="Oda K."/>
        </authorList>
    </citation>
    <scope>NUCLEOTIDE SEQUENCE [LARGE SCALE GENOMIC DNA]</scope>
    <source>
        <strain evidence="17">NBRC 110686 / TISTR 2288 / 201-F6</strain>
    </source>
</reference>